<dbReference type="AlphaFoldDB" id="A0A448Z3T5"/>
<reference evidence="2 3" key="1">
    <citation type="submission" date="2019-01" db="EMBL/GenBank/DDBJ databases">
        <authorList>
            <person name="Ferrante I. M."/>
        </authorList>
    </citation>
    <scope>NUCLEOTIDE SEQUENCE [LARGE SCALE GENOMIC DNA]</scope>
    <source>
        <strain evidence="2 3">B856</strain>
    </source>
</reference>
<dbReference type="Proteomes" id="UP000291116">
    <property type="component" value="Unassembled WGS sequence"/>
</dbReference>
<protein>
    <submittedName>
        <fullName evidence="2">Uncharacterized protein</fullName>
    </submittedName>
</protein>
<feature type="region of interest" description="Disordered" evidence="1">
    <location>
        <begin position="41"/>
        <end position="74"/>
    </location>
</feature>
<dbReference type="EMBL" id="CAACVS010000101">
    <property type="protein sequence ID" value="VEU36723.1"/>
    <property type="molecule type" value="Genomic_DNA"/>
</dbReference>
<keyword evidence="3" id="KW-1185">Reference proteome</keyword>
<name>A0A448Z3T5_9STRA</name>
<feature type="compositionally biased region" description="Basic residues" evidence="1">
    <location>
        <begin position="50"/>
        <end position="62"/>
    </location>
</feature>
<evidence type="ECO:0000256" key="1">
    <source>
        <dbReference type="SAM" id="MobiDB-lite"/>
    </source>
</evidence>
<evidence type="ECO:0000313" key="3">
    <source>
        <dbReference type="Proteomes" id="UP000291116"/>
    </source>
</evidence>
<sequence length="104" mass="11859">MTCHAMPFHAMPFHALRVKQCIPSFGLASVPLHRHRIVSLHPPTTNKPLVNKHAHPAHRCGGKRNENQQQKTHEKNQRFLFLARQGKARQTTVQCNPALCFLLV</sequence>
<gene>
    <name evidence="2" type="ORF">PSNMU_V1.4_AUG-EV-PASAV3_0034930</name>
</gene>
<proteinExistence type="predicted"/>
<feature type="compositionally biased region" description="Basic and acidic residues" evidence="1">
    <location>
        <begin position="63"/>
        <end position="74"/>
    </location>
</feature>
<evidence type="ECO:0000313" key="2">
    <source>
        <dbReference type="EMBL" id="VEU36723.1"/>
    </source>
</evidence>
<accession>A0A448Z3T5</accession>
<organism evidence="2 3">
    <name type="scientific">Pseudo-nitzschia multistriata</name>
    <dbReference type="NCBI Taxonomy" id="183589"/>
    <lineage>
        <taxon>Eukaryota</taxon>
        <taxon>Sar</taxon>
        <taxon>Stramenopiles</taxon>
        <taxon>Ochrophyta</taxon>
        <taxon>Bacillariophyta</taxon>
        <taxon>Bacillariophyceae</taxon>
        <taxon>Bacillariophycidae</taxon>
        <taxon>Bacillariales</taxon>
        <taxon>Bacillariaceae</taxon>
        <taxon>Pseudo-nitzschia</taxon>
    </lineage>
</organism>